<evidence type="ECO:0000313" key="2">
    <source>
        <dbReference type="Proteomes" id="UP000600946"/>
    </source>
</evidence>
<sequence>MRDGQFPCCLDEFGQAVLAPAPRVAGVLDLFDQVHGPFEAPYVVRGRTRAPRPLDELVEPVLRCVLGQELKDREQTRFRAPCFR</sequence>
<organism evidence="1 2">
    <name type="scientific">Streptomyces xanthochromogenes</name>
    <dbReference type="NCBI Taxonomy" id="67384"/>
    <lineage>
        <taxon>Bacteria</taxon>
        <taxon>Bacillati</taxon>
        <taxon>Actinomycetota</taxon>
        <taxon>Actinomycetes</taxon>
        <taxon>Kitasatosporales</taxon>
        <taxon>Streptomycetaceae</taxon>
        <taxon>Streptomyces</taxon>
    </lineage>
</organism>
<evidence type="ECO:0000313" key="1">
    <source>
        <dbReference type="EMBL" id="GGY35779.1"/>
    </source>
</evidence>
<dbReference type="EMBL" id="BMUU01000005">
    <property type="protein sequence ID" value="GGY35779.1"/>
    <property type="molecule type" value="Genomic_DNA"/>
</dbReference>
<protein>
    <submittedName>
        <fullName evidence="1">Uncharacterized protein</fullName>
    </submittedName>
</protein>
<reference evidence="2" key="1">
    <citation type="journal article" date="2019" name="Int. J. Syst. Evol. Microbiol.">
        <title>The Global Catalogue of Microorganisms (GCM) 10K type strain sequencing project: providing services to taxonomists for standard genome sequencing and annotation.</title>
        <authorList>
            <consortium name="The Broad Institute Genomics Platform"/>
            <consortium name="The Broad Institute Genome Sequencing Center for Infectious Disease"/>
            <person name="Wu L."/>
            <person name="Ma J."/>
        </authorList>
    </citation>
    <scope>NUCLEOTIDE SEQUENCE [LARGE SCALE GENOMIC DNA]</scope>
    <source>
        <strain evidence="2">JCM 4594</strain>
    </source>
</reference>
<keyword evidence="2" id="KW-1185">Reference proteome</keyword>
<proteinExistence type="predicted"/>
<accession>A0ABQ3A7W6</accession>
<comment type="caution">
    <text evidence="1">The sequence shown here is derived from an EMBL/GenBank/DDBJ whole genome shotgun (WGS) entry which is preliminary data.</text>
</comment>
<name>A0ABQ3A7W6_9ACTN</name>
<dbReference type="Proteomes" id="UP000600946">
    <property type="component" value="Unassembled WGS sequence"/>
</dbReference>
<gene>
    <name evidence="1" type="ORF">GCM10010326_31990</name>
</gene>